<dbReference type="EMBL" id="JAEQNB010000006">
    <property type="protein sequence ID" value="MBL0388460.1"/>
    <property type="molecule type" value="Genomic_DNA"/>
</dbReference>
<feature type="domain" description="ACT" evidence="1">
    <location>
        <begin position="64"/>
        <end position="134"/>
    </location>
</feature>
<evidence type="ECO:0000259" key="1">
    <source>
        <dbReference type="PROSITE" id="PS51671"/>
    </source>
</evidence>
<dbReference type="PIRSF" id="PIRSF021288">
    <property type="entry name" value="UCP021288_ACT"/>
    <property type="match status" value="1"/>
</dbReference>
<protein>
    <submittedName>
        <fullName evidence="2">DUF3388 domain-containing protein</fullName>
    </submittedName>
</protein>
<dbReference type="Pfam" id="PF11868">
    <property type="entry name" value="DUF3388"/>
    <property type="match status" value="1"/>
</dbReference>
<gene>
    <name evidence="2" type="ORF">JJB07_17805</name>
</gene>
<dbReference type="InterPro" id="IPR002912">
    <property type="entry name" value="ACT_dom"/>
</dbReference>
<dbReference type="InterPro" id="IPR045865">
    <property type="entry name" value="ACT-like_dom_sf"/>
</dbReference>
<evidence type="ECO:0000313" key="3">
    <source>
        <dbReference type="Proteomes" id="UP000602284"/>
    </source>
</evidence>
<name>A0ABS1JE16_9BACL</name>
<evidence type="ECO:0000313" key="2">
    <source>
        <dbReference type="EMBL" id="MBL0388460.1"/>
    </source>
</evidence>
<proteinExistence type="predicted"/>
<keyword evidence="3" id="KW-1185">Reference proteome</keyword>
<reference evidence="2 3" key="1">
    <citation type="submission" date="2021-01" db="EMBL/GenBank/DDBJ databases">
        <title>Tumebacillus sp. strain ITR2 16S ribosomal RNA gene Genome sequencing and assembly.</title>
        <authorList>
            <person name="Kang M."/>
        </authorList>
    </citation>
    <scope>NUCLEOTIDE SEQUENCE [LARGE SCALE GENOMIC DNA]</scope>
    <source>
        <strain evidence="2 3">ITR2</strain>
    </source>
</reference>
<dbReference type="PROSITE" id="PS51671">
    <property type="entry name" value="ACT"/>
    <property type="match status" value="1"/>
</dbReference>
<dbReference type="Proteomes" id="UP000602284">
    <property type="component" value="Unassembled WGS sequence"/>
</dbReference>
<organism evidence="2 3">
    <name type="scientific">Tumebacillus amylolyticus</name>
    <dbReference type="NCBI Taxonomy" id="2801339"/>
    <lineage>
        <taxon>Bacteria</taxon>
        <taxon>Bacillati</taxon>
        <taxon>Bacillota</taxon>
        <taxon>Bacilli</taxon>
        <taxon>Bacillales</taxon>
        <taxon>Alicyclobacillaceae</taxon>
        <taxon>Tumebacillus</taxon>
    </lineage>
</organism>
<accession>A0ABS1JE16</accession>
<dbReference type="SUPFAM" id="SSF55021">
    <property type="entry name" value="ACT-like"/>
    <property type="match status" value="1"/>
</dbReference>
<dbReference type="InterPro" id="IPR024514">
    <property type="entry name" value="DUF3388"/>
</dbReference>
<comment type="caution">
    <text evidence="2">The sequence shown here is derived from an EMBL/GenBank/DDBJ whole genome shotgun (WGS) entry which is preliminary data.</text>
</comment>
<sequence>MVGGASGGSTRQTDLPIDATGAVPRQIACHSLGVDQRPARLWCVETGDLVEREKGLSTLEQWYLEYHIHKDRPGLLGDIASLLGMLSINILTVSGVDEFNRGFLLTTNDRQKISALRSMLRKVENITVTALRQPTLLDRLALRHGVFIQRESSENTKTYKFTRDQLGILVDFLGELLKKEGNQVIGIRGMPRVGKTESIVAASVYANKRWSFVSSTLLRQTIRTRLDEDEMFADNMVFLLDGIVSTHRANDQHRSLVREIMRLEAPKVIEHPDIFVRETEFGWEHFDRIIELRNTPDEEISYQMIQTGFSSFDIS</sequence>
<dbReference type="InterPro" id="IPR016784">
    <property type="entry name" value="UCP021288_ACT"/>
</dbReference>